<sequence length="434" mass="48847">MSNTSDTNSTLAAILVGTGLTITIHHAVKYDGGKCLLPSRKNLFRFLLVWMLIGSGVFMGVWAVGSAVLKYKLGWVYVPHYGPMPYPSEGFPQHWKHYLQPFIVVMIVAYSFQQSLNAEEGLYWFHLMRAVRSPKSAKGFLRTKFLWTWIAISCTGFIVLCLTGWIGYHGETDKQFARIAVAGGTMELCVALGASVVVFLFPRFLKDVQASGAGPEVRARLHFYHEANKVRTFFRVLFSVDIMVMGIDGLTEKKTINSNHLAADLLNQLSYLSYLFIVVISMIVYLPRNWNSDPAAAQQIMVGGRGRPQPHGSHVLMSLLRERGQWDADDDLRLKGAEAGSPNGLGKVLEKDEESAQGEAPFMDRFSTGDWENDPERSPRRYTNVLENWSSPLAIPVEDPKLPTQLKIHIQQEQQVHDDREGSDDEERGWRDVI</sequence>
<feature type="transmembrane region" description="Helical" evidence="2">
    <location>
        <begin position="42"/>
        <end position="65"/>
    </location>
</feature>
<feature type="region of interest" description="Disordered" evidence="1">
    <location>
        <begin position="334"/>
        <end position="379"/>
    </location>
</feature>
<name>A0AAW0YGX4_9TREE</name>
<dbReference type="Proteomes" id="UP001388673">
    <property type="component" value="Unassembled WGS sequence"/>
</dbReference>
<keyword evidence="2" id="KW-0472">Membrane</keyword>
<accession>A0AAW0YGX4</accession>
<gene>
    <name evidence="3" type="ORF">IAR55_005240</name>
</gene>
<dbReference type="RefSeq" id="XP_066800900.1">
    <property type="nucleotide sequence ID" value="XM_066948332.1"/>
</dbReference>
<evidence type="ECO:0000256" key="1">
    <source>
        <dbReference type="SAM" id="MobiDB-lite"/>
    </source>
</evidence>
<feature type="transmembrane region" description="Helical" evidence="2">
    <location>
        <begin position="12"/>
        <end position="30"/>
    </location>
</feature>
<protein>
    <submittedName>
        <fullName evidence="3">Uncharacterized protein</fullName>
    </submittedName>
</protein>
<reference evidence="3 4" key="1">
    <citation type="journal article" date="2024" name="bioRxiv">
        <title>Comparative genomics of Cryptococcus and Kwoniella reveals pathogenesis evolution and contrasting karyotype dynamics via intercentromeric recombination or chromosome fusion.</title>
        <authorList>
            <person name="Coelho M.A."/>
            <person name="David-Palma M."/>
            <person name="Shea T."/>
            <person name="Bowers K."/>
            <person name="McGinley-Smith S."/>
            <person name="Mohammad A.W."/>
            <person name="Gnirke A."/>
            <person name="Yurkov A.M."/>
            <person name="Nowrousian M."/>
            <person name="Sun S."/>
            <person name="Cuomo C.A."/>
            <person name="Heitman J."/>
        </authorList>
    </citation>
    <scope>NUCLEOTIDE SEQUENCE [LARGE SCALE GENOMIC DNA]</scope>
    <source>
        <strain evidence="3 4">CBS 13917</strain>
    </source>
</reference>
<keyword evidence="2" id="KW-0812">Transmembrane</keyword>
<organism evidence="3 4">
    <name type="scientific">Kwoniella newhampshirensis</name>
    <dbReference type="NCBI Taxonomy" id="1651941"/>
    <lineage>
        <taxon>Eukaryota</taxon>
        <taxon>Fungi</taxon>
        <taxon>Dikarya</taxon>
        <taxon>Basidiomycota</taxon>
        <taxon>Agaricomycotina</taxon>
        <taxon>Tremellomycetes</taxon>
        <taxon>Tremellales</taxon>
        <taxon>Cryptococcaceae</taxon>
        <taxon>Kwoniella</taxon>
    </lineage>
</organism>
<evidence type="ECO:0000256" key="2">
    <source>
        <dbReference type="SAM" id="Phobius"/>
    </source>
</evidence>
<feature type="transmembrane region" description="Helical" evidence="2">
    <location>
        <begin position="232"/>
        <end position="251"/>
    </location>
</feature>
<dbReference type="EMBL" id="JBCAWK010000010">
    <property type="protein sequence ID" value="KAK8847382.1"/>
    <property type="molecule type" value="Genomic_DNA"/>
</dbReference>
<feature type="region of interest" description="Disordered" evidence="1">
    <location>
        <begin position="408"/>
        <end position="434"/>
    </location>
</feature>
<keyword evidence="4" id="KW-1185">Reference proteome</keyword>
<feature type="transmembrane region" description="Helical" evidence="2">
    <location>
        <begin position="271"/>
        <end position="287"/>
    </location>
</feature>
<evidence type="ECO:0000313" key="4">
    <source>
        <dbReference type="Proteomes" id="UP001388673"/>
    </source>
</evidence>
<proteinExistence type="predicted"/>
<feature type="transmembrane region" description="Helical" evidence="2">
    <location>
        <begin position="146"/>
        <end position="167"/>
    </location>
</feature>
<feature type="transmembrane region" description="Helical" evidence="2">
    <location>
        <begin position="179"/>
        <end position="201"/>
    </location>
</feature>
<evidence type="ECO:0000313" key="3">
    <source>
        <dbReference type="EMBL" id="KAK8847382.1"/>
    </source>
</evidence>
<keyword evidence="2" id="KW-1133">Transmembrane helix</keyword>
<dbReference type="GeneID" id="92182498"/>
<dbReference type="AlphaFoldDB" id="A0AAW0YGX4"/>
<comment type="caution">
    <text evidence="3">The sequence shown here is derived from an EMBL/GenBank/DDBJ whole genome shotgun (WGS) entry which is preliminary data.</text>
</comment>
<dbReference type="KEGG" id="kne:92182498"/>